<dbReference type="AlphaFoldDB" id="A0A9Q8JHR1"/>
<evidence type="ECO:0000256" key="9">
    <source>
        <dbReference type="ARBA" id="ARBA00023172"/>
    </source>
</evidence>
<keyword evidence="3 13" id="KW-0540">Nuclease</keyword>
<evidence type="ECO:0000313" key="16">
    <source>
        <dbReference type="Proteomes" id="UP000320012"/>
    </source>
</evidence>
<comment type="caution">
    <text evidence="15">The sequence shown here is derived from an EMBL/GenBank/DDBJ whole genome shotgun (WGS) entry which is preliminary data.</text>
</comment>
<evidence type="ECO:0000256" key="1">
    <source>
        <dbReference type="ARBA" id="ARBA00004496"/>
    </source>
</evidence>
<comment type="catalytic activity">
    <reaction evidence="13">
        <text>Endonucleolytic cleavage at a junction such as a reciprocal single-stranded crossover between two homologous DNA duplexes (Holliday junction).</text>
        <dbReference type="EC" id="3.1.21.10"/>
    </reaction>
</comment>
<dbReference type="CDD" id="cd22354">
    <property type="entry name" value="RecU-like"/>
    <property type="match status" value="1"/>
</dbReference>
<dbReference type="PIRSF" id="PIRSF037785">
    <property type="entry name" value="RecU"/>
    <property type="match status" value="1"/>
</dbReference>
<accession>A0A9Q8JHR1</accession>
<reference evidence="15 16" key="1">
    <citation type="submission" date="2019-07" db="EMBL/GenBank/DDBJ databases">
        <title>Genome sequence of Weissella cibaria GK1.</title>
        <authorList>
            <person name="Choi H.-J."/>
        </authorList>
    </citation>
    <scope>NUCLEOTIDE SEQUENCE [LARGE SCALE GENOMIC DNA]</scope>
    <source>
        <strain evidence="15 16">GK1</strain>
    </source>
</reference>
<dbReference type="NCBIfam" id="TIGR00648">
    <property type="entry name" value="recU"/>
    <property type="match status" value="1"/>
</dbReference>
<evidence type="ECO:0000256" key="12">
    <source>
        <dbReference type="ARBA" id="ARBA00029523"/>
    </source>
</evidence>
<dbReference type="Pfam" id="PF03838">
    <property type="entry name" value="RecU"/>
    <property type="match status" value="1"/>
</dbReference>
<evidence type="ECO:0000256" key="3">
    <source>
        <dbReference type="ARBA" id="ARBA00022722"/>
    </source>
</evidence>
<keyword evidence="2 13" id="KW-0963">Cytoplasm</keyword>
<keyword evidence="5 13" id="KW-0255">Endonuclease</keyword>
<keyword evidence="7 13" id="KW-0378">Hydrolase</keyword>
<comment type="similarity">
    <text evidence="11 13">Belongs to the RecU family.</text>
</comment>
<feature type="binding site" evidence="13">
    <location>
        <position position="84"/>
    </location>
    <ligand>
        <name>Mg(2+)</name>
        <dbReference type="ChEBI" id="CHEBI:18420"/>
    </ligand>
</feature>
<keyword evidence="4 13" id="KW-0479">Metal-binding</keyword>
<evidence type="ECO:0000256" key="14">
    <source>
        <dbReference type="NCBIfam" id="TIGR00648"/>
    </source>
</evidence>
<dbReference type="EC" id="3.1.21.10" evidence="13 14"/>
<sequence length="200" mass="22541">MAFNYPNGRCFDASAFAKPVAKSSSQSNRGMSLEGDLNDANQFYLVSGQAVIHKKPTPIQIVNVSYPARSAAKITEAYFRQASTTDYNGVYHGRYIDFDAKETTNKRSFPLKNVHEHQIKHLKQVVASEGLAFMIIRFTTLRETYVIWAQLLFDYWDAQETARKSIPYDVIVAQGAQVPLGINPTTPYLVAVDELLNQRN</sequence>
<proteinExistence type="inferred from homology"/>
<gene>
    <name evidence="13 15" type="primary">recU</name>
    <name evidence="15" type="ORF">FO435_05850</name>
</gene>
<feature type="binding site" evidence="13">
    <location>
        <position position="86"/>
    </location>
    <ligand>
        <name>Mg(2+)</name>
        <dbReference type="ChEBI" id="CHEBI:18420"/>
    </ligand>
</feature>
<evidence type="ECO:0000256" key="13">
    <source>
        <dbReference type="HAMAP-Rule" id="MF_00130"/>
    </source>
</evidence>
<dbReference type="InterPro" id="IPR011856">
    <property type="entry name" value="tRNA_endonuc-like_dom_sf"/>
</dbReference>
<dbReference type="EMBL" id="VNHC01000002">
    <property type="protein sequence ID" value="TVV27439.1"/>
    <property type="molecule type" value="Genomic_DNA"/>
</dbReference>
<dbReference type="RefSeq" id="WP_145463881.1">
    <property type="nucleotide sequence ID" value="NZ_VNHC01000002.1"/>
</dbReference>
<evidence type="ECO:0000256" key="4">
    <source>
        <dbReference type="ARBA" id="ARBA00022723"/>
    </source>
</evidence>
<dbReference type="Proteomes" id="UP000320012">
    <property type="component" value="Unassembled WGS sequence"/>
</dbReference>
<dbReference type="GO" id="GO:0006310">
    <property type="term" value="P:DNA recombination"/>
    <property type="evidence" value="ECO:0007669"/>
    <property type="project" value="UniProtKB-UniRule"/>
</dbReference>
<evidence type="ECO:0000256" key="6">
    <source>
        <dbReference type="ARBA" id="ARBA00022763"/>
    </source>
</evidence>
<dbReference type="GO" id="GO:0005737">
    <property type="term" value="C:cytoplasm"/>
    <property type="evidence" value="ECO:0007669"/>
    <property type="project" value="UniProtKB-SubCell"/>
</dbReference>
<protein>
    <recommendedName>
        <fullName evidence="12 13">Holliday junction resolvase RecU</fullName>
        <ecNumber evidence="13 14">3.1.21.10</ecNumber>
    </recommendedName>
    <alternativeName>
        <fullName evidence="13">Recombination protein U homolog</fullName>
    </alternativeName>
</protein>
<dbReference type="SUPFAM" id="SSF52980">
    <property type="entry name" value="Restriction endonuclease-like"/>
    <property type="match status" value="1"/>
</dbReference>
<dbReference type="GO" id="GO:0008821">
    <property type="term" value="F:crossover junction DNA endonuclease activity"/>
    <property type="evidence" value="ECO:0007669"/>
    <property type="project" value="UniProtKB-EC"/>
</dbReference>
<dbReference type="GO" id="GO:0000287">
    <property type="term" value="F:magnesium ion binding"/>
    <property type="evidence" value="ECO:0007669"/>
    <property type="project" value="UniProtKB-UniRule"/>
</dbReference>
<dbReference type="GO" id="GO:0007059">
    <property type="term" value="P:chromosome segregation"/>
    <property type="evidence" value="ECO:0007669"/>
    <property type="project" value="UniProtKB-UniRule"/>
</dbReference>
<dbReference type="GO" id="GO:0003676">
    <property type="term" value="F:nucleic acid binding"/>
    <property type="evidence" value="ECO:0007669"/>
    <property type="project" value="InterPro"/>
</dbReference>
<evidence type="ECO:0000256" key="11">
    <source>
        <dbReference type="ARBA" id="ARBA00023447"/>
    </source>
</evidence>
<organism evidence="15 16">
    <name type="scientific">Weissella cibaria</name>
    <dbReference type="NCBI Taxonomy" id="137591"/>
    <lineage>
        <taxon>Bacteria</taxon>
        <taxon>Bacillati</taxon>
        <taxon>Bacillota</taxon>
        <taxon>Bacilli</taxon>
        <taxon>Lactobacillales</taxon>
        <taxon>Lactobacillaceae</taxon>
        <taxon>Weissella</taxon>
    </lineage>
</organism>
<dbReference type="InterPro" id="IPR011335">
    <property type="entry name" value="Restrct_endonuc-II-like"/>
</dbReference>
<evidence type="ECO:0000256" key="2">
    <source>
        <dbReference type="ARBA" id="ARBA00022490"/>
    </source>
</evidence>
<name>A0A9Q8JHR1_9LACO</name>
<comment type="cofactor">
    <cofactor evidence="13">
        <name>Mg(2+)</name>
        <dbReference type="ChEBI" id="CHEBI:18420"/>
    </cofactor>
    <text evidence="13">Binds 1 Mg(2+) ion per subunit.</text>
</comment>
<comment type="subcellular location">
    <subcellularLocation>
        <location evidence="1 13">Cytoplasm</location>
    </subcellularLocation>
</comment>
<feature type="site" description="Transition state stabilizer" evidence="13">
    <location>
        <position position="101"/>
    </location>
</feature>
<dbReference type="HAMAP" id="MF_00130">
    <property type="entry name" value="RecU"/>
    <property type="match status" value="1"/>
</dbReference>
<feature type="binding site" evidence="13">
    <location>
        <position position="99"/>
    </location>
    <ligand>
        <name>Mg(2+)</name>
        <dbReference type="ChEBI" id="CHEBI:18420"/>
    </ligand>
</feature>
<evidence type="ECO:0000313" key="15">
    <source>
        <dbReference type="EMBL" id="TVV27439.1"/>
    </source>
</evidence>
<evidence type="ECO:0000256" key="7">
    <source>
        <dbReference type="ARBA" id="ARBA00022801"/>
    </source>
</evidence>
<dbReference type="InterPro" id="IPR004612">
    <property type="entry name" value="Resolv_RecU"/>
</dbReference>
<dbReference type="NCBIfam" id="NF002584">
    <property type="entry name" value="PRK02234.1-5"/>
    <property type="match status" value="1"/>
</dbReference>
<evidence type="ECO:0000256" key="5">
    <source>
        <dbReference type="ARBA" id="ARBA00022759"/>
    </source>
</evidence>
<evidence type="ECO:0000256" key="8">
    <source>
        <dbReference type="ARBA" id="ARBA00022842"/>
    </source>
</evidence>
<dbReference type="Gene3D" id="3.40.1350.10">
    <property type="match status" value="1"/>
</dbReference>
<keyword evidence="6 13" id="KW-0227">DNA damage</keyword>
<evidence type="ECO:0000256" key="10">
    <source>
        <dbReference type="ARBA" id="ARBA00023204"/>
    </source>
</evidence>
<keyword evidence="9 13" id="KW-0233">DNA recombination</keyword>
<comment type="function">
    <text evidence="13">Endonuclease that resolves Holliday junction intermediates in genetic recombination. Cleaves mobile four-strand junctions by introducing symmetrical nicks in paired strands. Promotes annealing of linear ssDNA with homologous dsDNA. Required for DNA repair, homologous recombination and chromosome segregation.</text>
</comment>
<keyword evidence="8 13" id="KW-0460">Magnesium</keyword>
<dbReference type="GO" id="GO:0006281">
    <property type="term" value="P:DNA repair"/>
    <property type="evidence" value="ECO:0007669"/>
    <property type="project" value="UniProtKB-UniRule"/>
</dbReference>
<keyword evidence="10 13" id="KW-0234">DNA repair</keyword>
<feature type="binding site" evidence="13">
    <location>
        <position position="118"/>
    </location>
    <ligand>
        <name>Mg(2+)</name>
        <dbReference type="ChEBI" id="CHEBI:18420"/>
    </ligand>
</feature>